<dbReference type="PROSITE" id="PS00356">
    <property type="entry name" value="HTH_LACI_1"/>
    <property type="match status" value="1"/>
</dbReference>
<dbReference type="GO" id="GO:0003677">
    <property type="term" value="F:DNA binding"/>
    <property type="evidence" value="ECO:0007669"/>
    <property type="project" value="UniProtKB-KW"/>
</dbReference>
<dbReference type="Gene3D" id="3.40.50.2300">
    <property type="match status" value="2"/>
</dbReference>
<dbReference type="CDD" id="cd01392">
    <property type="entry name" value="HTH_LacI"/>
    <property type="match status" value="1"/>
</dbReference>
<proteinExistence type="predicted"/>
<keyword evidence="3" id="KW-0804">Transcription</keyword>
<keyword evidence="1" id="KW-0805">Transcription regulation</keyword>
<dbReference type="InterPro" id="IPR010982">
    <property type="entry name" value="Lambda_DNA-bd_dom_sf"/>
</dbReference>
<gene>
    <name evidence="5" type="ORF">ACFSYH_13650</name>
</gene>
<dbReference type="PANTHER" id="PTHR30146">
    <property type="entry name" value="LACI-RELATED TRANSCRIPTIONAL REPRESSOR"/>
    <property type="match status" value="1"/>
</dbReference>
<dbReference type="Pfam" id="PF13377">
    <property type="entry name" value="Peripla_BP_3"/>
    <property type="match status" value="1"/>
</dbReference>
<reference evidence="6" key="1">
    <citation type="journal article" date="2019" name="Int. J. Syst. Evol. Microbiol.">
        <title>The Global Catalogue of Microorganisms (GCM) 10K type strain sequencing project: providing services to taxonomists for standard genome sequencing and annotation.</title>
        <authorList>
            <consortium name="The Broad Institute Genomics Platform"/>
            <consortium name="The Broad Institute Genome Sequencing Center for Infectious Disease"/>
            <person name="Wu L."/>
            <person name="Ma J."/>
        </authorList>
    </citation>
    <scope>NUCLEOTIDE SEQUENCE [LARGE SCALE GENOMIC DNA]</scope>
    <source>
        <strain evidence="6">KCTC 33576</strain>
    </source>
</reference>
<dbReference type="PANTHER" id="PTHR30146:SF24">
    <property type="entry name" value="XYLOSE OPERON REGULATORY PROTEIN"/>
    <property type="match status" value="1"/>
</dbReference>
<dbReference type="InterPro" id="IPR000843">
    <property type="entry name" value="HTH_LacI"/>
</dbReference>
<protein>
    <submittedName>
        <fullName evidence="5">LacI family DNA-binding transcriptional regulator</fullName>
    </submittedName>
</protein>
<sequence length="341" mass="36158">MPVRLSDIASEAGVSLMTVSNVMNGKRSRVSEATAHRVLEIADRLGYVPNLPARSLAASKSHIIAALTPVGEDHSLLMSPHTVEVIGGLEKHLRHEGYHVLLRGIEKEADITGAIKGWALDGAILLEFADSQIDRIQVSGVPLVAIDSYSENPRTISVRTDDRRGGWLAGTCLTEAGHSQLLFAGPPFEGMGVMGQRWEGFLSACIASGIDPSQIAVVETLISYEDGQALGRRLRKDHPDVTAVFATADSLAIGILAGLNEAGVRVPEDISVIGFDNIEMSALVTPGLTTVAQDIQAKGAEAARLVLQEVEKGQGTPPPISLEVSLVTRASVASPRTSQRT</sequence>
<dbReference type="Proteomes" id="UP001597391">
    <property type="component" value="Unassembled WGS sequence"/>
</dbReference>
<feature type="domain" description="HTH lacI-type" evidence="4">
    <location>
        <begin position="3"/>
        <end position="58"/>
    </location>
</feature>
<dbReference type="InterPro" id="IPR046335">
    <property type="entry name" value="LacI/GalR-like_sensor"/>
</dbReference>
<evidence type="ECO:0000313" key="6">
    <source>
        <dbReference type="Proteomes" id="UP001597391"/>
    </source>
</evidence>
<dbReference type="SUPFAM" id="SSF47413">
    <property type="entry name" value="lambda repressor-like DNA-binding domains"/>
    <property type="match status" value="1"/>
</dbReference>
<dbReference type="RefSeq" id="WP_377467780.1">
    <property type="nucleotide sequence ID" value="NZ_JBHUOP010000007.1"/>
</dbReference>
<dbReference type="PROSITE" id="PS50932">
    <property type="entry name" value="HTH_LACI_2"/>
    <property type="match status" value="1"/>
</dbReference>
<name>A0ABW5XHY9_9MICO</name>
<evidence type="ECO:0000256" key="1">
    <source>
        <dbReference type="ARBA" id="ARBA00023015"/>
    </source>
</evidence>
<dbReference type="EMBL" id="JBHUOP010000007">
    <property type="protein sequence ID" value="MFD2841605.1"/>
    <property type="molecule type" value="Genomic_DNA"/>
</dbReference>
<dbReference type="Gene3D" id="1.10.260.40">
    <property type="entry name" value="lambda repressor-like DNA-binding domains"/>
    <property type="match status" value="1"/>
</dbReference>
<evidence type="ECO:0000256" key="3">
    <source>
        <dbReference type="ARBA" id="ARBA00023163"/>
    </source>
</evidence>
<evidence type="ECO:0000313" key="5">
    <source>
        <dbReference type="EMBL" id="MFD2841605.1"/>
    </source>
</evidence>
<evidence type="ECO:0000259" key="4">
    <source>
        <dbReference type="PROSITE" id="PS50932"/>
    </source>
</evidence>
<dbReference type="SMART" id="SM00354">
    <property type="entry name" value="HTH_LACI"/>
    <property type="match status" value="1"/>
</dbReference>
<comment type="caution">
    <text evidence="5">The sequence shown here is derived from an EMBL/GenBank/DDBJ whole genome shotgun (WGS) entry which is preliminary data.</text>
</comment>
<dbReference type="CDD" id="cd06267">
    <property type="entry name" value="PBP1_LacI_sugar_binding-like"/>
    <property type="match status" value="1"/>
</dbReference>
<dbReference type="Pfam" id="PF00356">
    <property type="entry name" value="LacI"/>
    <property type="match status" value="1"/>
</dbReference>
<dbReference type="InterPro" id="IPR028082">
    <property type="entry name" value="Peripla_BP_I"/>
</dbReference>
<dbReference type="SUPFAM" id="SSF53822">
    <property type="entry name" value="Periplasmic binding protein-like I"/>
    <property type="match status" value="1"/>
</dbReference>
<accession>A0ABW5XHY9</accession>
<evidence type="ECO:0000256" key="2">
    <source>
        <dbReference type="ARBA" id="ARBA00023125"/>
    </source>
</evidence>
<organism evidence="5 6">
    <name type="scientific">Populibacterium corticicola</name>
    <dbReference type="NCBI Taxonomy" id="1812826"/>
    <lineage>
        <taxon>Bacteria</taxon>
        <taxon>Bacillati</taxon>
        <taxon>Actinomycetota</taxon>
        <taxon>Actinomycetes</taxon>
        <taxon>Micrococcales</taxon>
        <taxon>Jonesiaceae</taxon>
        <taxon>Populibacterium</taxon>
    </lineage>
</organism>
<keyword evidence="6" id="KW-1185">Reference proteome</keyword>
<keyword evidence="2 5" id="KW-0238">DNA-binding</keyword>